<dbReference type="InterPro" id="IPR011453">
    <property type="entry name" value="DUF1559"/>
</dbReference>
<dbReference type="OrthoDB" id="241541at2"/>
<evidence type="ECO:0000313" key="3">
    <source>
        <dbReference type="Proteomes" id="UP000240009"/>
    </source>
</evidence>
<gene>
    <name evidence="2" type="ORF">C5Y96_05240</name>
</gene>
<dbReference type="NCBIfam" id="TIGR04294">
    <property type="entry name" value="pre_pil_HX9DG"/>
    <property type="match status" value="1"/>
</dbReference>
<dbReference type="RefSeq" id="WP_105350593.1">
    <property type="nucleotide sequence ID" value="NZ_PUIA01000016.1"/>
</dbReference>
<dbReference type="PROSITE" id="PS00409">
    <property type="entry name" value="PROKAR_NTER_METHYL"/>
    <property type="match status" value="1"/>
</dbReference>
<dbReference type="InterPro" id="IPR012902">
    <property type="entry name" value="N_methyl_site"/>
</dbReference>
<accession>A0A2S8G4B7</accession>
<proteinExistence type="predicted"/>
<dbReference type="PANTHER" id="PTHR30093">
    <property type="entry name" value="GENERAL SECRETION PATHWAY PROTEIN G"/>
    <property type="match status" value="1"/>
</dbReference>
<reference evidence="2 3" key="1">
    <citation type="submission" date="2018-02" db="EMBL/GenBank/DDBJ databases">
        <title>Comparative genomes isolates from brazilian mangrove.</title>
        <authorList>
            <person name="Araujo J.E."/>
            <person name="Taketani R.G."/>
            <person name="Silva M.C.P."/>
            <person name="Loureco M.V."/>
            <person name="Andreote F.D."/>
        </authorList>
    </citation>
    <scope>NUCLEOTIDE SEQUENCE [LARGE SCALE GENOMIC DNA]</scope>
    <source>
        <strain evidence="2 3">HEX-2 MGV</strain>
    </source>
</reference>
<comment type="caution">
    <text evidence="2">The sequence shown here is derived from an EMBL/GenBank/DDBJ whole genome shotgun (WGS) entry which is preliminary data.</text>
</comment>
<dbReference type="NCBIfam" id="TIGR02532">
    <property type="entry name" value="IV_pilin_GFxxxE"/>
    <property type="match status" value="1"/>
</dbReference>
<dbReference type="SUPFAM" id="SSF54523">
    <property type="entry name" value="Pili subunits"/>
    <property type="match status" value="1"/>
</dbReference>
<dbReference type="EMBL" id="PUIA01000016">
    <property type="protein sequence ID" value="PQO39263.1"/>
    <property type="molecule type" value="Genomic_DNA"/>
</dbReference>
<dbReference type="InterPro" id="IPR045584">
    <property type="entry name" value="Pilin-like"/>
</dbReference>
<evidence type="ECO:0000259" key="1">
    <source>
        <dbReference type="Pfam" id="PF07596"/>
    </source>
</evidence>
<organism evidence="2 3">
    <name type="scientific">Blastopirellula marina</name>
    <dbReference type="NCBI Taxonomy" id="124"/>
    <lineage>
        <taxon>Bacteria</taxon>
        <taxon>Pseudomonadati</taxon>
        <taxon>Planctomycetota</taxon>
        <taxon>Planctomycetia</taxon>
        <taxon>Pirellulales</taxon>
        <taxon>Pirellulaceae</taxon>
        <taxon>Blastopirellula</taxon>
    </lineage>
</organism>
<dbReference type="InterPro" id="IPR027558">
    <property type="entry name" value="Pre_pil_HX9DG_C"/>
</dbReference>
<evidence type="ECO:0000313" key="2">
    <source>
        <dbReference type="EMBL" id="PQO39263.1"/>
    </source>
</evidence>
<dbReference type="Pfam" id="PF07596">
    <property type="entry name" value="SBP_bac_10"/>
    <property type="match status" value="1"/>
</dbReference>
<name>A0A2S8G4B7_9BACT</name>
<dbReference type="Gene3D" id="3.30.700.10">
    <property type="entry name" value="Glycoprotein, Type 4 Pilin"/>
    <property type="match status" value="1"/>
</dbReference>
<dbReference type="Proteomes" id="UP000240009">
    <property type="component" value="Unassembled WGS sequence"/>
</dbReference>
<dbReference type="PANTHER" id="PTHR30093:SF2">
    <property type="entry name" value="TYPE II SECRETION SYSTEM PROTEIN H"/>
    <property type="match status" value="1"/>
</dbReference>
<dbReference type="Pfam" id="PF07963">
    <property type="entry name" value="N_methyl"/>
    <property type="match status" value="1"/>
</dbReference>
<sequence length="334" mass="35517">MTTKHTARSGFSLVELLVVLAVIGVLVALLLPAVQQARETSRRMACTNNMKQLSLALHVYHDTFNVFPYREGGSGQHQHNGGTLAPYQRQSGFVGLLPYIEQSAAANEVRAHGNTKTPWDDFQPWTITFNTLLCPSSPQHVSNDVIADANYTFCAGDSYDTETLEPRGIFGLVKHTSMADITDGTSNTLALSEHGFPTSPTDRFNVNYGSDPSTPAECALTYDSISGYSNPISAPGSRWTDGGSAFSAMNTCLPPNSPQCAYSNHDAQDGFYTASSYHPGGVMATFADGSIRFITETIDAGNQGAASVASGPSPYGVWGAMGSKSGGEYTPGSE</sequence>
<dbReference type="AlphaFoldDB" id="A0A2S8G4B7"/>
<feature type="domain" description="DUF1559" evidence="1">
    <location>
        <begin position="35"/>
        <end position="300"/>
    </location>
</feature>
<protein>
    <submittedName>
        <fullName evidence="2">Prepilin-type cleavage/methylation domain-containing protein</fullName>
    </submittedName>
</protein>